<proteinExistence type="predicted"/>
<evidence type="ECO:0000313" key="3">
    <source>
        <dbReference type="Proteomes" id="UP000235392"/>
    </source>
</evidence>
<protein>
    <recommendedName>
        <fullName evidence="4">Cuticle protein</fullName>
    </recommendedName>
</protein>
<feature type="chain" id="PRO_5014646042" description="Cuticle protein" evidence="1">
    <location>
        <begin position="20"/>
        <end position="122"/>
    </location>
</feature>
<dbReference type="EMBL" id="PGCI01000685">
    <property type="protein sequence ID" value="PLW21451.1"/>
    <property type="molecule type" value="Genomic_DNA"/>
</dbReference>
<dbReference type="Proteomes" id="UP000235392">
    <property type="component" value="Unassembled WGS sequence"/>
</dbReference>
<name>A0A2N5T7I1_9BASI</name>
<sequence length="122" mass="13235">MGHFCWLTIILVSLLSALAVPVKKSGQSVNPLTPVVDPTDSNDIVYLNQNGQWITRDGEVIDTRTNPIVPIDQPPNSIQPGVTINQFGQFVTPSGQIVTLIENDQYLTQDGQVLGQNGNPIV</sequence>
<dbReference type="AlphaFoldDB" id="A0A2N5T7I1"/>
<evidence type="ECO:0000313" key="2">
    <source>
        <dbReference type="EMBL" id="PLW21451.1"/>
    </source>
</evidence>
<comment type="caution">
    <text evidence="2">The sequence shown here is derived from an EMBL/GenBank/DDBJ whole genome shotgun (WGS) entry which is preliminary data.</text>
</comment>
<reference evidence="2 3" key="1">
    <citation type="submission" date="2017-11" db="EMBL/GenBank/DDBJ databases">
        <title>De novo assembly and phasing of dikaryotic genomes from two isolates of Puccinia coronata f. sp. avenae, the causal agent of oat crown rust.</title>
        <authorList>
            <person name="Miller M.E."/>
            <person name="Zhang Y."/>
            <person name="Omidvar V."/>
            <person name="Sperschneider J."/>
            <person name="Schwessinger B."/>
            <person name="Raley C."/>
            <person name="Palmer J.M."/>
            <person name="Garnica D."/>
            <person name="Upadhyaya N."/>
            <person name="Rathjen J."/>
            <person name="Taylor J.M."/>
            <person name="Park R.F."/>
            <person name="Dodds P.N."/>
            <person name="Hirsch C.D."/>
            <person name="Kianian S.F."/>
            <person name="Figueroa M."/>
        </authorList>
    </citation>
    <scope>NUCLEOTIDE SEQUENCE [LARGE SCALE GENOMIC DNA]</scope>
    <source>
        <strain evidence="2">12SD80</strain>
    </source>
</reference>
<accession>A0A2N5T7I1</accession>
<evidence type="ECO:0000256" key="1">
    <source>
        <dbReference type="SAM" id="SignalP"/>
    </source>
</evidence>
<feature type="signal peptide" evidence="1">
    <location>
        <begin position="1"/>
        <end position="19"/>
    </location>
</feature>
<keyword evidence="1" id="KW-0732">Signal</keyword>
<evidence type="ECO:0008006" key="4">
    <source>
        <dbReference type="Google" id="ProtNLM"/>
    </source>
</evidence>
<organism evidence="2 3">
    <name type="scientific">Puccinia coronata f. sp. avenae</name>
    <dbReference type="NCBI Taxonomy" id="200324"/>
    <lineage>
        <taxon>Eukaryota</taxon>
        <taxon>Fungi</taxon>
        <taxon>Dikarya</taxon>
        <taxon>Basidiomycota</taxon>
        <taxon>Pucciniomycotina</taxon>
        <taxon>Pucciniomycetes</taxon>
        <taxon>Pucciniales</taxon>
        <taxon>Pucciniaceae</taxon>
        <taxon>Puccinia</taxon>
    </lineage>
</organism>
<gene>
    <name evidence="2" type="ORF">PCASD_17283</name>
</gene>